<comment type="caution">
    <text evidence="7">The sequence shown here is derived from an EMBL/GenBank/DDBJ whole genome shotgun (WGS) entry which is preliminary data.</text>
</comment>
<dbReference type="SMART" id="SM00226">
    <property type="entry name" value="LMWPc"/>
    <property type="match status" value="1"/>
</dbReference>
<evidence type="ECO:0000256" key="4">
    <source>
        <dbReference type="PIRSR" id="PIRSR617867-1"/>
    </source>
</evidence>
<feature type="region of interest" description="Disordered" evidence="5">
    <location>
        <begin position="187"/>
        <end position="240"/>
    </location>
</feature>
<reference evidence="7 8" key="1">
    <citation type="submission" date="2023-08" db="EMBL/GenBank/DDBJ databases">
        <title>Black Yeasts Isolated from many extreme environments.</title>
        <authorList>
            <person name="Coleine C."/>
            <person name="Stajich J.E."/>
            <person name="Selbmann L."/>
        </authorList>
    </citation>
    <scope>NUCLEOTIDE SEQUENCE [LARGE SCALE GENOMIC DNA]</scope>
    <source>
        <strain evidence="7 8">CCFEE 5935</strain>
    </source>
</reference>
<evidence type="ECO:0000256" key="3">
    <source>
        <dbReference type="ARBA" id="ARBA00022912"/>
    </source>
</evidence>
<dbReference type="PRINTS" id="PR00719">
    <property type="entry name" value="LMWPTPASE"/>
</dbReference>
<keyword evidence="2" id="KW-0378">Hydrolase</keyword>
<dbReference type="CDD" id="cd16343">
    <property type="entry name" value="LMWPTP"/>
    <property type="match status" value="1"/>
</dbReference>
<dbReference type="InterPro" id="IPR023485">
    <property type="entry name" value="Ptyr_pPase"/>
</dbReference>
<evidence type="ECO:0000313" key="8">
    <source>
        <dbReference type="Proteomes" id="UP001337655"/>
    </source>
</evidence>
<dbReference type="SUPFAM" id="SSF52788">
    <property type="entry name" value="Phosphotyrosine protein phosphatases I"/>
    <property type="match status" value="1"/>
</dbReference>
<evidence type="ECO:0000256" key="2">
    <source>
        <dbReference type="ARBA" id="ARBA00022801"/>
    </source>
</evidence>
<dbReference type="Gene3D" id="3.40.50.2300">
    <property type="match status" value="1"/>
</dbReference>
<evidence type="ECO:0000256" key="1">
    <source>
        <dbReference type="ARBA" id="ARBA00011063"/>
    </source>
</evidence>
<dbReference type="AlphaFoldDB" id="A0AAV9P680"/>
<feature type="compositionally biased region" description="Basic and acidic residues" evidence="5">
    <location>
        <begin position="187"/>
        <end position="203"/>
    </location>
</feature>
<dbReference type="InterPro" id="IPR050438">
    <property type="entry name" value="LMW_PTPase"/>
</dbReference>
<evidence type="ECO:0000259" key="6">
    <source>
        <dbReference type="SMART" id="SM00226"/>
    </source>
</evidence>
<feature type="active site" description="Nucleophile" evidence="4">
    <location>
        <position position="27"/>
    </location>
</feature>
<keyword evidence="8" id="KW-1185">Reference proteome</keyword>
<dbReference type="GO" id="GO:0004725">
    <property type="term" value="F:protein tyrosine phosphatase activity"/>
    <property type="evidence" value="ECO:0007669"/>
    <property type="project" value="InterPro"/>
</dbReference>
<dbReference type="GeneID" id="89928079"/>
<dbReference type="Pfam" id="PF01451">
    <property type="entry name" value="LMWPc"/>
    <property type="match status" value="1"/>
</dbReference>
<organism evidence="7 8">
    <name type="scientific">Saxophila tyrrhenica</name>
    <dbReference type="NCBI Taxonomy" id="1690608"/>
    <lineage>
        <taxon>Eukaryota</taxon>
        <taxon>Fungi</taxon>
        <taxon>Dikarya</taxon>
        <taxon>Ascomycota</taxon>
        <taxon>Pezizomycotina</taxon>
        <taxon>Dothideomycetes</taxon>
        <taxon>Dothideomycetidae</taxon>
        <taxon>Mycosphaerellales</taxon>
        <taxon>Extremaceae</taxon>
        <taxon>Saxophila</taxon>
    </lineage>
</organism>
<dbReference type="InterPro" id="IPR036196">
    <property type="entry name" value="Ptyr_pPase_sf"/>
</dbReference>
<name>A0AAV9P680_9PEZI</name>
<feature type="active site" description="Proton donor" evidence="4">
    <location>
        <position position="157"/>
    </location>
</feature>
<accession>A0AAV9P680</accession>
<dbReference type="PANTHER" id="PTHR11717:SF7">
    <property type="entry name" value="LOW MOLECULAR WEIGHT PHOSPHOTYROSINE PROTEIN PHOSPHATASE"/>
    <property type="match status" value="1"/>
</dbReference>
<evidence type="ECO:0000313" key="7">
    <source>
        <dbReference type="EMBL" id="KAK5168171.1"/>
    </source>
</evidence>
<dbReference type="InterPro" id="IPR017867">
    <property type="entry name" value="Tyr_phospatase_low_mol_wt"/>
</dbReference>
<dbReference type="PANTHER" id="PTHR11717">
    <property type="entry name" value="LOW MOLECULAR WEIGHT PROTEIN TYROSINE PHOSPHATASE"/>
    <property type="match status" value="1"/>
</dbReference>
<evidence type="ECO:0000256" key="5">
    <source>
        <dbReference type="SAM" id="MobiDB-lite"/>
    </source>
</evidence>
<gene>
    <name evidence="7" type="primary">stp1</name>
    <name evidence="7" type="ORF">LTR77_006739</name>
</gene>
<protein>
    <submittedName>
        <fullName evidence="7">Low molecular weight phosphotyrosine protein phosphatase</fullName>
    </submittedName>
</protein>
<sequence length="326" mass="36969">MPPTTRSEDIPSSTTSTAKPVSILFVCLGNICRSPMAEAHFRHLISHPSYPLISNIDSCGTGAYHLHSPPDPRTLSTLRRHNVDGYTHSARRVRVPEDFQEFDYVLGMDEENVEDLKDMVGRAVKKGVLGKEEGERAMGRVRLYGEFGGKGREEVQDPYYGAGQGFEIAFEQMGRFGKGLVEDIEQKAKKGDAEGSSEQHYEEGDTTLRNQNNASKFGVVGDADHMPERRRPPSLRTACRSPLPRNVSLRKTQYRNVLWIYSAECQPVADLMLGIDILRSWLHRLDFNFMIRSIAPQFGINDYKRFIGPTETYRPLECQDERIQTR</sequence>
<keyword evidence="3" id="KW-0904">Protein phosphatase</keyword>
<feature type="active site" evidence="4">
    <location>
        <position position="33"/>
    </location>
</feature>
<dbReference type="EMBL" id="JAVRRT010000010">
    <property type="protein sequence ID" value="KAK5168171.1"/>
    <property type="molecule type" value="Genomic_DNA"/>
</dbReference>
<feature type="compositionally biased region" description="Basic and acidic residues" evidence="5">
    <location>
        <begin position="222"/>
        <end position="231"/>
    </location>
</feature>
<feature type="domain" description="Phosphotyrosine protein phosphatase I" evidence="6">
    <location>
        <begin position="21"/>
        <end position="183"/>
    </location>
</feature>
<comment type="similarity">
    <text evidence="1">Belongs to the low molecular weight phosphotyrosine protein phosphatase family.</text>
</comment>
<dbReference type="Proteomes" id="UP001337655">
    <property type="component" value="Unassembled WGS sequence"/>
</dbReference>
<proteinExistence type="inferred from homology"/>
<dbReference type="RefSeq" id="XP_064657781.1">
    <property type="nucleotide sequence ID" value="XM_064803980.1"/>
</dbReference>